<feature type="signal peptide" evidence="1">
    <location>
        <begin position="1"/>
        <end position="23"/>
    </location>
</feature>
<keyword evidence="1" id="KW-0732">Signal</keyword>
<evidence type="ECO:0000313" key="3">
    <source>
        <dbReference type="Proteomes" id="UP000613160"/>
    </source>
</evidence>
<sequence length="197" mass="21939">MKNLLTASIAAAFILMSLGAVQARNLAMPVMGGTSQPVGHYDFCQRYADQCGKNKAPGIVKLSRAVWDKIVEVNNAVNVGIFPRTDKDIFGVAEYWAYPSTEGDCEDFALLKQYMLERAGFARSALLLTVVRQPNGEGHAVLTVRTDRGDFILDNLVDTVRDWKETEYRYLKRQSEKNSGDWVSISDDRNILVGSVN</sequence>
<dbReference type="EMBL" id="BMJJ01000004">
    <property type="protein sequence ID" value="GGD18832.1"/>
    <property type="molecule type" value="Genomic_DNA"/>
</dbReference>
<proteinExistence type="predicted"/>
<dbReference type="Pfam" id="PF06035">
    <property type="entry name" value="Peptidase_C93"/>
    <property type="match status" value="1"/>
</dbReference>
<organism evidence="2 3">
    <name type="scientific">Aureimonas glaciei</name>
    <dbReference type="NCBI Taxonomy" id="1776957"/>
    <lineage>
        <taxon>Bacteria</taxon>
        <taxon>Pseudomonadati</taxon>
        <taxon>Pseudomonadota</taxon>
        <taxon>Alphaproteobacteria</taxon>
        <taxon>Hyphomicrobiales</taxon>
        <taxon>Aurantimonadaceae</taxon>
        <taxon>Aureimonas</taxon>
    </lineage>
</organism>
<reference evidence="2" key="2">
    <citation type="submission" date="2020-09" db="EMBL/GenBank/DDBJ databases">
        <authorList>
            <person name="Sun Q."/>
            <person name="Zhou Y."/>
        </authorList>
    </citation>
    <scope>NUCLEOTIDE SEQUENCE</scope>
    <source>
        <strain evidence="2">CGMCC 1.15493</strain>
    </source>
</reference>
<accession>A0A917DA58</accession>
<dbReference type="InterPro" id="IPR010319">
    <property type="entry name" value="Transglutaminase-like_Cys_pept"/>
</dbReference>
<protein>
    <recommendedName>
        <fullName evidence="4">Transglutaminase</fullName>
    </recommendedName>
</protein>
<feature type="chain" id="PRO_5038081476" description="Transglutaminase" evidence="1">
    <location>
        <begin position="24"/>
        <end position="197"/>
    </location>
</feature>
<evidence type="ECO:0000313" key="2">
    <source>
        <dbReference type="EMBL" id="GGD18832.1"/>
    </source>
</evidence>
<gene>
    <name evidence="2" type="ORF">GCM10011335_22160</name>
</gene>
<evidence type="ECO:0008006" key="4">
    <source>
        <dbReference type="Google" id="ProtNLM"/>
    </source>
</evidence>
<comment type="caution">
    <text evidence="2">The sequence shown here is derived from an EMBL/GenBank/DDBJ whole genome shotgun (WGS) entry which is preliminary data.</text>
</comment>
<name>A0A917DA58_9HYPH</name>
<dbReference type="PANTHER" id="PTHR39327">
    <property type="match status" value="1"/>
</dbReference>
<evidence type="ECO:0000256" key="1">
    <source>
        <dbReference type="SAM" id="SignalP"/>
    </source>
</evidence>
<dbReference type="Gene3D" id="3.10.620.30">
    <property type="match status" value="1"/>
</dbReference>
<dbReference type="RefSeq" id="WP_188850652.1">
    <property type="nucleotide sequence ID" value="NZ_BMJJ01000004.1"/>
</dbReference>
<dbReference type="AlphaFoldDB" id="A0A917DA58"/>
<dbReference type="PANTHER" id="PTHR39327:SF1">
    <property type="entry name" value="BLR5470 PROTEIN"/>
    <property type="match status" value="1"/>
</dbReference>
<keyword evidence="3" id="KW-1185">Reference proteome</keyword>
<reference evidence="2" key="1">
    <citation type="journal article" date="2014" name="Int. J. Syst. Evol. Microbiol.">
        <title>Complete genome sequence of Corynebacterium casei LMG S-19264T (=DSM 44701T), isolated from a smear-ripened cheese.</title>
        <authorList>
            <consortium name="US DOE Joint Genome Institute (JGI-PGF)"/>
            <person name="Walter F."/>
            <person name="Albersmeier A."/>
            <person name="Kalinowski J."/>
            <person name="Ruckert C."/>
        </authorList>
    </citation>
    <scope>NUCLEOTIDE SEQUENCE</scope>
    <source>
        <strain evidence="2">CGMCC 1.15493</strain>
    </source>
</reference>
<dbReference type="Proteomes" id="UP000613160">
    <property type="component" value="Unassembled WGS sequence"/>
</dbReference>